<evidence type="ECO:0000313" key="3">
    <source>
        <dbReference type="Proteomes" id="UP000092993"/>
    </source>
</evidence>
<comment type="caution">
    <text evidence="2">The sequence shown here is derived from an EMBL/GenBank/DDBJ whole genome shotgun (WGS) entry which is preliminary data.</text>
</comment>
<dbReference type="Proteomes" id="UP000092993">
    <property type="component" value="Unassembled WGS sequence"/>
</dbReference>
<dbReference type="Pfam" id="PF04910">
    <property type="entry name" value="Tcf25"/>
    <property type="match status" value="1"/>
</dbReference>
<dbReference type="GO" id="GO:1990112">
    <property type="term" value="C:RQC complex"/>
    <property type="evidence" value="ECO:0007669"/>
    <property type="project" value="TreeGrafter"/>
</dbReference>
<name>A0A1C7M4P0_GRIFR</name>
<reference evidence="2 3" key="1">
    <citation type="submission" date="2016-03" db="EMBL/GenBank/DDBJ databases">
        <title>Whole genome sequencing of Grifola frondosa 9006-11.</title>
        <authorList>
            <person name="Min B."/>
            <person name="Park H."/>
            <person name="Kim J.-G."/>
            <person name="Cho H."/>
            <person name="Oh Y.-L."/>
            <person name="Kong W.-S."/>
            <person name="Choi I.-G."/>
        </authorList>
    </citation>
    <scope>NUCLEOTIDE SEQUENCE [LARGE SCALE GENOMIC DNA]</scope>
    <source>
        <strain evidence="2 3">9006-11</strain>
    </source>
</reference>
<sequence>MSGDPEGFWQLLRYLPYHADTLLQLSEVYFHREEHSTAADFIDRALFTYERAFLGAFNFTSGQNRLDFDRVENRPFFLAIHRQITDLQRRGCVRTAFEFARLLYALDPWTDPHGALLHLDFLAIKAGMGHWLLKVWDLFARQGEKVYAGRLQVTALPGWAYARSLALHANEEANGEVHDASTKALREAILEFPSVVPLLADKADITLSPDVRGQKMFRIYVDSSSVSTEAESILHLLSHLYAQRSFSFWKAPARSSWFAQTVTSVISSVKSPSDHNASHALFTALFSKPALAYSVYRHAIVNESSCRRLFSFIPRSVTNTKHLACDPLPPPTRGSQGERKDVGTLASDPVFRGQLQAFFEAHPHFAQRFPGGILQFAQIAGQLPEDVLEDMMIAEAGIAEQEGRGVMPGQMPGQEMLFADFTDDEGEGDAVEDGPALPPIVVDENEDGEAEEEEEEVAPLPLRFLRTILNRFWGGAAAATGETSEDDDDDAPPHPRATQMGWTKNRKDV</sequence>
<proteinExistence type="predicted"/>
<gene>
    <name evidence="2" type="primary">TCF25</name>
    <name evidence="2" type="ORF">A0H81_08154</name>
</gene>
<dbReference type="STRING" id="5627.A0A1C7M4P0"/>
<dbReference type="GO" id="GO:0072344">
    <property type="term" value="P:rescue of stalled ribosome"/>
    <property type="evidence" value="ECO:0007669"/>
    <property type="project" value="TreeGrafter"/>
</dbReference>
<dbReference type="InterPro" id="IPR006994">
    <property type="entry name" value="TCF25/Rqc1"/>
</dbReference>
<dbReference type="EMBL" id="LUGG01000010">
    <property type="protein sequence ID" value="OBZ71953.1"/>
    <property type="molecule type" value="Genomic_DNA"/>
</dbReference>
<evidence type="ECO:0000256" key="1">
    <source>
        <dbReference type="SAM" id="MobiDB-lite"/>
    </source>
</evidence>
<dbReference type="AlphaFoldDB" id="A0A1C7M4P0"/>
<dbReference type="PANTHER" id="PTHR22684:SF0">
    <property type="entry name" value="RIBOSOME QUALITY CONTROL COMPLEX SUBUNIT TCF25"/>
    <property type="match status" value="1"/>
</dbReference>
<keyword evidence="3" id="KW-1185">Reference proteome</keyword>
<dbReference type="GO" id="GO:1990116">
    <property type="term" value="P:ribosome-associated ubiquitin-dependent protein catabolic process"/>
    <property type="evidence" value="ECO:0007669"/>
    <property type="project" value="TreeGrafter"/>
</dbReference>
<feature type="region of interest" description="Disordered" evidence="1">
    <location>
        <begin position="478"/>
        <end position="509"/>
    </location>
</feature>
<dbReference type="OrthoDB" id="205993at2759"/>
<evidence type="ECO:0000313" key="2">
    <source>
        <dbReference type="EMBL" id="OBZ71953.1"/>
    </source>
</evidence>
<protein>
    <submittedName>
        <fullName evidence="2">Transcription factor 25</fullName>
    </submittedName>
</protein>
<organism evidence="2 3">
    <name type="scientific">Grifola frondosa</name>
    <name type="common">Maitake</name>
    <name type="synonym">Polyporus frondosus</name>
    <dbReference type="NCBI Taxonomy" id="5627"/>
    <lineage>
        <taxon>Eukaryota</taxon>
        <taxon>Fungi</taxon>
        <taxon>Dikarya</taxon>
        <taxon>Basidiomycota</taxon>
        <taxon>Agaricomycotina</taxon>
        <taxon>Agaricomycetes</taxon>
        <taxon>Polyporales</taxon>
        <taxon>Grifolaceae</taxon>
        <taxon>Grifola</taxon>
    </lineage>
</organism>
<accession>A0A1C7M4P0</accession>
<dbReference type="PANTHER" id="PTHR22684">
    <property type="entry name" value="NULP1-RELATED"/>
    <property type="match status" value="1"/>
</dbReference>